<keyword evidence="2" id="KW-1185">Reference proteome</keyword>
<proteinExistence type="predicted"/>
<name>A0A2Z3H660_9BACT</name>
<evidence type="ECO:0000313" key="1">
    <source>
        <dbReference type="EMBL" id="AWM39117.1"/>
    </source>
</evidence>
<sequence length="225" mass="25241">MLKDDIESLDAKVQSGLEELARSTAEFAAERQKWDAMDRSVASARTVNAALLARNKEVVALYETKLSGHLDTFRQRLGDAPAVFREMIEERRRLLAAATLDVEKSNYTAMIETCEAAAALCERRSQELFGEVKAGEGSSERSQRANATNLRRTIENMKKLQAMHQKWDETFNSYPSALDSPSLANWFTTLSLYSEDLAAFSKSVDKLKEVMKQKTLPAPKANKED</sequence>
<dbReference type="Proteomes" id="UP000245802">
    <property type="component" value="Chromosome"/>
</dbReference>
<evidence type="ECO:0000313" key="2">
    <source>
        <dbReference type="Proteomes" id="UP000245802"/>
    </source>
</evidence>
<gene>
    <name evidence="1" type="ORF">C1280_20435</name>
</gene>
<accession>A0A2Z3H660</accession>
<organism evidence="1 2">
    <name type="scientific">Gemmata obscuriglobus</name>
    <dbReference type="NCBI Taxonomy" id="114"/>
    <lineage>
        <taxon>Bacteria</taxon>
        <taxon>Pseudomonadati</taxon>
        <taxon>Planctomycetota</taxon>
        <taxon>Planctomycetia</taxon>
        <taxon>Gemmatales</taxon>
        <taxon>Gemmataceae</taxon>
        <taxon>Gemmata</taxon>
    </lineage>
</organism>
<dbReference type="EMBL" id="CP025958">
    <property type="protein sequence ID" value="AWM39117.1"/>
    <property type="molecule type" value="Genomic_DNA"/>
</dbReference>
<dbReference type="AlphaFoldDB" id="A0A2Z3H660"/>
<dbReference type="KEGG" id="gog:C1280_20435"/>
<protein>
    <submittedName>
        <fullName evidence="1">Uncharacterized protein</fullName>
    </submittedName>
</protein>
<reference evidence="1 2" key="1">
    <citation type="submission" date="2018-01" db="EMBL/GenBank/DDBJ databases">
        <title>G. obscuriglobus.</title>
        <authorList>
            <person name="Franke J."/>
            <person name="Blomberg W."/>
            <person name="Selmecki A."/>
        </authorList>
    </citation>
    <scope>NUCLEOTIDE SEQUENCE [LARGE SCALE GENOMIC DNA]</scope>
    <source>
        <strain evidence="1 2">DSM 5831</strain>
    </source>
</reference>